<protein>
    <submittedName>
        <fullName evidence="1">Uncharacterized protein</fullName>
    </submittedName>
</protein>
<proteinExistence type="predicted"/>
<organism evidence="1 2">
    <name type="scientific">Phialocephala subalpina</name>
    <dbReference type="NCBI Taxonomy" id="576137"/>
    <lineage>
        <taxon>Eukaryota</taxon>
        <taxon>Fungi</taxon>
        <taxon>Dikarya</taxon>
        <taxon>Ascomycota</taxon>
        <taxon>Pezizomycotina</taxon>
        <taxon>Leotiomycetes</taxon>
        <taxon>Helotiales</taxon>
        <taxon>Mollisiaceae</taxon>
        <taxon>Phialocephala</taxon>
        <taxon>Phialocephala fortinii species complex</taxon>
    </lineage>
</organism>
<gene>
    <name evidence="1" type="ORF">PAC_04186</name>
</gene>
<name>A0A1L7WNG4_9HELO</name>
<evidence type="ECO:0000313" key="2">
    <source>
        <dbReference type="Proteomes" id="UP000184330"/>
    </source>
</evidence>
<keyword evidence="2" id="KW-1185">Reference proteome</keyword>
<dbReference type="EMBL" id="FJOG01000005">
    <property type="protein sequence ID" value="CZR54302.1"/>
    <property type="molecule type" value="Genomic_DNA"/>
</dbReference>
<reference evidence="1 2" key="1">
    <citation type="submission" date="2016-03" db="EMBL/GenBank/DDBJ databases">
        <authorList>
            <person name="Ploux O."/>
        </authorList>
    </citation>
    <scope>NUCLEOTIDE SEQUENCE [LARGE SCALE GENOMIC DNA]</scope>
    <source>
        <strain evidence="1 2">UAMH 11012</strain>
    </source>
</reference>
<sequence length="194" mass="22513">MFYSIPRLKLSYILFHESTETPRRSRTPPTLRIMGNISSGSQDHARGIVSRIAPRYERFPLPLSDKKQLRDHGINQFYVGNAYMIQVHFKSPQLKQLRRQLASTIVPTMKGKILGKGTSRWIQKNRLSRPHFGFGIRCDTAEQATRGRKELMQEFSSRSTPIQCRGLRLIMYNPSPHEHEVLYEHIFGESDENS</sequence>
<dbReference type="Proteomes" id="UP000184330">
    <property type="component" value="Unassembled WGS sequence"/>
</dbReference>
<accession>A0A1L7WNG4</accession>
<evidence type="ECO:0000313" key="1">
    <source>
        <dbReference type="EMBL" id="CZR54302.1"/>
    </source>
</evidence>
<dbReference type="AlphaFoldDB" id="A0A1L7WNG4"/>